<evidence type="ECO:0000256" key="5">
    <source>
        <dbReference type="ARBA" id="ARBA00022842"/>
    </source>
</evidence>
<evidence type="ECO:0000256" key="1">
    <source>
        <dbReference type="ARBA" id="ARBA00022516"/>
    </source>
</evidence>
<dbReference type="eggNOG" id="COG0736">
    <property type="taxonomic scope" value="Bacteria"/>
</dbReference>
<dbReference type="Pfam" id="PF01648">
    <property type="entry name" value="ACPS"/>
    <property type="match status" value="1"/>
</dbReference>
<dbReference type="HAMAP" id="MF_00101">
    <property type="entry name" value="AcpS"/>
    <property type="match status" value="1"/>
</dbReference>
<keyword evidence="8" id="KW-0963">Cytoplasm</keyword>
<evidence type="ECO:0000256" key="6">
    <source>
        <dbReference type="ARBA" id="ARBA00023098"/>
    </source>
</evidence>
<keyword evidence="5 8" id="KW-0460">Magnesium</keyword>
<feature type="binding site" evidence="8">
    <location>
        <position position="56"/>
    </location>
    <ligand>
        <name>Mg(2+)</name>
        <dbReference type="ChEBI" id="CHEBI:18420"/>
    </ligand>
</feature>
<dbReference type="Gene3D" id="3.90.470.20">
    <property type="entry name" value="4'-phosphopantetheinyl transferase domain"/>
    <property type="match status" value="1"/>
</dbReference>
<organism evidence="11 12">
    <name type="scientific">Coriobacterium glomerans (strain ATCC 49209 / DSM 20642 / JCM 10262 / PW2)</name>
    <dbReference type="NCBI Taxonomy" id="700015"/>
    <lineage>
        <taxon>Bacteria</taxon>
        <taxon>Bacillati</taxon>
        <taxon>Actinomycetota</taxon>
        <taxon>Coriobacteriia</taxon>
        <taxon>Coriobacteriales</taxon>
        <taxon>Coriobacteriaceae</taxon>
        <taxon>Coriobacterium</taxon>
    </lineage>
</organism>
<keyword evidence="2 8" id="KW-0808">Transferase</keyword>
<dbReference type="EMBL" id="CP002628">
    <property type="protein sequence ID" value="AEB06324.1"/>
    <property type="molecule type" value="Genomic_DNA"/>
</dbReference>
<accession>F2NAD8</accession>
<dbReference type="GO" id="GO:0000287">
    <property type="term" value="F:magnesium ion binding"/>
    <property type="evidence" value="ECO:0007669"/>
    <property type="project" value="UniProtKB-UniRule"/>
</dbReference>
<dbReference type="HOGENOM" id="CLU_089696_0_1_11"/>
<protein>
    <recommendedName>
        <fullName evidence="8">Holo-[acyl-carrier-protein] synthase</fullName>
        <shortName evidence="8">Holo-ACP synthase</shortName>
        <ecNumber evidence="8">2.7.8.7</ecNumber>
    </recommendedName>
    <alternativeName>
        <fullName evidence="8">4'-phosphopantetheinyl transferase AcpS</fullName>
    </alternativeName>
</protein>
<feature type="compositionally biased region" description="Polar residues" evidence="9">
    <location>
        <begin position="158"/>
        <end position="169"/>
    </location>
</feature>
<comment type="cofactor">
    <cofactor evidence="8">
        <name>Mg(2+)</name>
        <dbReference type="ChEBI" id="CHEBI:18420"/>
    </cofactor>
</comment>
<feature type="binding site" evidence="8">
    <location>
        <position position="8"/>
    </location>
    <ligand>
        <name>Mg(2+)</name>
        <dbReference type="ChEBI" id="CHEBI:18420"/>
    </ligand>
</feature>
<feature type="domain" description="4'-phosphopantetheinyl transferase" evidence="10">
    <location>
        <begin position="4"/>
        <end position="101"/>
    </location>
</feature>
<evidence type="ECO:0000256" key="2">
    <source>
        <dbReference type="ARBA" id="ARBA00022679"/>
    </source>
</evidence>
<dbReference type="Proteomes" id="UP000006851">
    <property type="component" value="Chromosome"/>
</dbReference>
<evidence type="ECO:0000256" key="9">
    <source>
        <dbReference type="SAM" id="MobiDB-lite"/>
    </source>
</evidence>
<dbReference type="EC" id="2.7.8.7" evidence="8"/>
<evidence type="ECO:0000259" key="10">
    <source>
        <dbReference type="Pfam" id="PF01648"/>
    </source>
</evidence>
<evidence type="ECO:0000256" key="7">
    <source>
        <dbReference type="ARBA" id="ARBA00023160"/>
    </source>
</evidence>
<evidence type="ECO:0000256" key="3">
    <source>
        <dbReference type="ARBA" id="ARBA00022723"/>
    </source>
</evidence>
<dbReference type="InterPro" id="IPR002582">
    <property type="entry name" value="ACPS"/>
</dbReference>
<name>F2NAD8_CORGP</name>
<evidence type="ECO:0000313" key="11">
    <source>
        <dbReference type="EMBL" id="AEB06324.1"/>
    </source>
</evidence>
<evidence type="ECO:0000313" key="12">
    <source>
        <dbReference type="Proteomes" id="UP000006851"/>
    </source>
</evidence>
<comment type="subcellular location">
    <subcellularLocation>
        <location evidence="8">Cytoplasm</location>
    </subcellularLocation>
</comment>
<keyword evidence="4 8" id="KW-0276">Fatty acid metabolism</keyword>
<keyword evidence="1 8" id="KW-0444">Lipid biosynthesis</keyword>
<dbReference type="GO" id="GO:0005737">
    <property type="term" value="C:cytoplasm"/>
    <property type="evidence" value="ECO:0007669"/>
    <property type="project" value="UniProtKB-SubCell"/>
</dbReference>
<dbReference type="STRING" id="700015.Corgl_0197"/>
<comment type="function">
    <text evidence="8">Transfers the 4'-phosphopantetheine moiety from coenzyme A to a Ser of acyl-carrier-protein.</text>
</comment>
<keyword evidence="12" id="KW-1185">Reference proteome</keyword>
<dbReference type="NCBIfam" id="TIGR00516">
    <property type="entry name" value="acpS"/>
    <property type="match status" value="1"/>
</dbReference>
<dbReference type="SUPFAM" id="SSF56214">
    <property type="entry name" value="4'-phosphopantetheinyl transferase"/>
    <property type="match status" value="1"/>
</dbReference>
<comment type="similarity">
    <text evidence="8">Belongs to the P-Pant transferase superfamily. AcpS family.</text>
</comment>
<dbReference type="KEGG" id="cgo:Corgl_0197"/>
<reference evidence="12" key="1">
    <citation type="journal article" date="2013" name="Stand. Genomic Sci.">
        <title>Complete genome sequence of Coriobacterium glomerans type strain (PW2(T)) from the midgut of Pyrrhocoris apterus L. (red soldier bug).</title>
        <authorList>
            <person name="Stackebrandt E."/>
            <person name="Zeytun A."/>
            <person name="Lapidus A."/>
            <person name="Nolan M."/>
            <person name="Lucas S."/>
            <person name="Hammon N."/>
            <person name="Deshpande S."/>
            <person name="Cheng J.F."/>
            <person name="Tapia R."/>
            <person name="Goodwin L.A."/>
            <person name="Pitluck S."/>
            <person name="Liolios K."/>
            <person name="Pagani I."/>
            <person name="Ivanova N."/>
            <person name="Mavromatis K."/>
            <person name="Mikhailova N."/>
            <person name="Huntemann M."/>
            <person name="Pati A."/>
            <person name="Chen A."/>
            <person name="Palaniappan K."/>
            <person name="Chang Y.J."/>
            <person name="Land M."/>
            <person name="Hauser L."/>
            <person name="Rohde M."/>
            <person name="Pukall R."/>
            <person name="Goker M."/>
            <person name="Detter J.C."/>
            <person name="Woyke T."/>
            <person name="Bristow J."/>
            <person name="Eisen J.A."/>
            <person name="Markowitz V."/>
            <person name="Hugenholtz P."/>
            <person name="Kyrpides N.C."/>
            <person name="Klenk H.P."/>
        </authorList>
    </citation>
    <scope>NUCLEOTIDE SEQUENCE</scope>
    <source>
        <strain evidence="12">ATCC 49209 / DSM 20642 / JCM 10262 / PW2</strain>
    </source>
</reference>
<dbReference type="GO" id="GO:0006633">
    <property type="term" value="P:fatty acid biosynthetic process"/>
    <property type="evidence" value="ECO:0007669"/>
    <property type="project" value="UniProtKB-UniRule"/>
</dbReference>
<dbReference type="AlphaFoldDB" id="F2NAD8"/>
<feature type="region of interest" description="Disordered" evidence="9">
    <location>
        <begin position="152"/>
        <end position="177"/>
    </location>
</feature>
<gene>
    <name evidence="8" type="primary">acpS</name>
    <name evidence="11" type="ordered locus">Corgl_0197</name>
</gene>
<keyword evidence="7 8" id="KW-0275">Fatty acid biosynthesis</keyword>
<dbReference type="GO" id="GO:0008897">
    <property type="term" value="F:holo-[acyl-carrier-protein] synthase activity"/>
    <property type="evidence" value="ECO:0007669"/>
    <property type="project" value="UniProtKB-UniRule"/>
</dbReference>
<dbReference type="InterPro" id="IPR037143">
    <property type="entry name" value="4-PPantetheinyl_Trfase_dom_sf"/>
</dbReference>
<comment type="catalytic activity">
    <reaction evidence="8">
        <text>apo-[ACP] + CoA = holo-[ACP] + adenosine 3',5'-bisphosphate + H(+)</text>
        <dbReference type="Rhea" id="RHEA:12068"/>
        <dbReference type="Rhea" id="RHEA-COMP:9685"/>
        <dbReference type="Rhea" id="RHEA-COMP:9690"/>
        <dbReference type="ChEBI" id="CHEBI:15378"/>
        <dbReference type="ChEBI" id="CHEBI:29999"/>
        <dbReference type="ChEBI" id="CHEBI:57287"/>
        <dbReference type="ChEBI" id="CHEBI:58343"/>
        <dbReference type="ChEBI" id="CHEBI:64479"/>
        <dbReference type="EC" id="2.7.8.7"/>
    </reaction>
</comment>
<dbReference type="InterPro" id="IPR008278">
    <property type="entry name" value="4-PPantetheinyl_Trfase_dom"/>
</dbReference>
<sequence>MKTGIGVDIVEISRMEAILKKTPSFSARVFTEEELRDCSSSARPAARFASRFAAREAVLKAMGTGFSQGIGRKDVSVSHDERGRPIVLLDGKARDIAKEQEIVEIAISLSTAGDLAIANAMAITEQARPAPHDSSSDEKELISRSFRDARSVIDELESMQQSDSVSPQGGENHEPRR</sequence>
<keyword evidence="3 8" id="KW-0479">Metal-binding</keyword>
<dbReference type="InterPro" id="IPR004568">
    <property type="entry name" value="Ppantetheine-prot_Trfase_dom"/>
</dbReference>
<proteinExistence type="inferred from homology"/>
<evidence type="ECO:0000256" key="8">
    <source>
        <dbReference type="HAMAP-Rule" id="MF_00101"/>
    </source>
</evidence>
<dbReference type="NCBIfam" id="TIGR00556">
    <property type="entry name" value="pantethn_trn"/>
    <property type="match status" value="1"/>
</dbReference>
<evidence type="ECO:0000256" key="4">
    <source>
        <dbReference type="ARBA" id="ARBA00022832"/>
    </source>
</evidence>
<keyword evidence="6 8" id="KW-0443">Lipid metabolism</keyword>